<keyword evidence="3 6" id="KW-0812">Transmembrane</keyword>
<evidence type="ECO:0000313" key="9">
    <source>
        <dbReference type="EMBL" id="STO97315.1"/>
    </source>
</evidence>
<dbReference type="InterPro" id="IPR018461">
    <property type="entry name" value="Na/H_Antiport_NhaC-like_C"/>
</dbReference>
<feature type="transmembrane region" description="Helical" evidence="6">
    <location>
        <begin position="150"/>
        <end position="173"/>
    </location>
</feature>
<gene>
    <name evidence="9" type="ORF">NCTC12410_01140</name>
</gene>
<sequence>MSDLTTLATNPALLSVLVMCALCLLRCNVLIALFASALLAGTLSGSAVQQTIQIFINGMSSKLEIALSYILLGFLASAITKSNLITISIYKLTQMFQKGVIKSSVLICLAIAALSCLSQNLIPVHIAFIPILIPPLLSVFNLLKIDRRAIACALTFGLQAPYITLPLGYGLFFHQTIIEEMNKYGFAITLSDTAGVLWIGGLAMLLGLLVAIIGFYSRPRIYREQAIVEQQECMENMRLGLADISVLVGAVVAFIVQLSTNSMPLGAFSGIVIMILGGGIKWGAMDSLVDSGLKLMGFIAFVMLLAAGFASVLESSQAITQLVEVGSMLVGGKFGGAVLMILLGLFITMGIGSSFGTIPIIATFYCPLCVQLGFSVEATILLIGIAAAIGDAGSPASDSTIGPTSGLNADGKHDHIWDTCVPTFLAFNVPLLLAGVIGAVLLG</sequence>
<dbReference type="PANTHER" id="PTHR37821">
    <property type="entry name" value="AMINO ACID TRANSPORTER YUIF-RELATED"/>
    <property type="match status" value="1"/>
</dbReference>
<dbReference type="RefSeq" id="WP_115011560.1">
    <property type="nucleotide sequence ID" value="NZ_UGHV01000001.1"/>
</dbReference>
<evidence type="ECO:0000256" key="3">
    <source>
        <dbReference type="ARBA" id="ARBA00022692"/>
    </source>
</evidence>
<evidence type="ECO:0000259" key="7">
    <source>
        <dbReference type="Pfam" id="PF03553"/>
    </source>
</evidence>
<keyword evidence="5 6" id="KW-0472">Membrane</keyword>
<accession>A0A377J4V0</accession>
<dbReference type="OrthoDB" id="9772446at2"/>
<feature type="transmembrane region" description="Helical" evidence="6">
    <location>
        <begin position="99"/>
        <end position="118"/>
    </location>
</feature>
<proteinExistence type="predicted"/>
<feature type="transmembrane region" description="Helical" evidence="6">
    <location>
        <begin position="265"/>
        <end position="283"/>
    </location>
</feature>
<evidence type="ECO:0000256" key="1">
    <source>
        <dbReference type="ARBA" id="ARBA00004651"/>
    </source>
</evidence>
<feature type="transmembrane region" description="Helical" evidence="6">
    <location>
        <begin position="12"/>
        <end position="39"/>
    </location>
</feature>
<feature type="transmembrane region" description="Helical" evidence="6">
    <location>
        <begin position="124"/>
        <end position="143"/>
    </location>
</feature>
<feature type="domain" description="Na+/H+ antiporter NhaC-like C-terminal" evidence="7">
    <location>
        <begin position="154"/>
        <end position="436"/>
    </location>
</feature>
<evidence type="ECO:0000256" key="5">
    <source>
        <dbReference type="ARBA" id="ARBA00023136"/>
    </source>
</evidence>
<feature type="transmembrane region" description="Helical" evidence="6">
    <location>
        <begin position="66"/>
        <end position="87"/>
    </location>
</feature>
<dbReference type="EMBL" id="UGHV01000001">
    <property type="protein sequence ID" value="STO97315.1"/>
    <property type="molecule type" value="Genomic_DNA"/>
</dbReference>
<dbReference type="InterPro" id="IPR052576">
    <property type="entry name" value="AA_Transporter-Related"/>
</dbReference>
<feature type="transmembrane region" description="Helical" evidence="6">
    <location>
        <begin position="193"/>
        <end position="216"/>
    </location>
</feature>
<dbReference type="PANTHER" id="PTHR37821:SF1">
    <property type="entry name" value="AMINO ACID TRANSPORTER YUIF-RELATED"/>
    <property type="match status" value="1"/>
</dbReference>
<evidence type="ECO:0000256" key="2">
    <source>
        <dbReference type="ARBA" id="ARBA00022475"/>
    </source>
</evidence>
<feature type="transmembrane region" description="Helical" evidence="6">
    <location>
        <begin position="237"/>
        <end position="259"/>
    </location>
</feature>
<feature type="transmembrane region" description="Helical" evidence="6">
    <location>
        <begin position="333"/>
        <end position="352"/>
    </location>
</feature>
<evidence type="ECO:0000259" key="8">
    <source>
        <dbReference type="Pfam" id="PF13726"/>
    </source>
</evidence>
<evidence type="ECO:0000256" key="6">
    <source>
        <dbReference type="SAM" id="Phobius"/>
    </source>
</evidence>
<dbReference type="AlphaFoldDB" id="A0A377J4V0"/>
<dbReference type="InterPro" id="IPR032813">
    <property type="entry name" value="Na_H_antiport_N"/>
</dbReference>
<feature type="domain" description="Putative Na+/H+ antiporter N-terminal" evidence="8">
    <location>
        <begin position="10"/>
        <end position="95"/>
    </location>
</feature>
<evidence type="ECO:0000256" key="4">
    <source>
        <dbReference type="ARBA" id="ARBA00022989"/>
    </source>
</evidence>
<feature type="transmembrane region" description="Helical" evidence="6">
    <location>
        <begin position="295"/>
        <end position="313"/>
    </location>
</feature>
<organism evidence="9 10">
    <name type="scientific">Helicobacter canis</name>
    <dbReference type="NCBI Taxonomy" id="29419"/>
    <lineage>
        <taxon>Bacteria</taxon>
        <taxon>Pseudomonadati</taxon>
        <taxon>Campylobacterota</taxon>
        <taxon>Epsilonproteobacteria</taxon>
        <taxon>Campylobacterales</taxon>
        <taxon>Helicobacteraceae</taxon>
        <taxon>Helicobacter</taxon>
    </lineage>
</organism>
<protein>
    <submittedName>
        <fullName evidence="9">Histidine permease YuiF</fullName>
    </submittedName>
</protein>
<dbReference type="GO" id="GO:0005886">
    <property type="term" value="C:plasma membrane"/>
    <property type="evidence" value="ECO:0007669"/>
    <property type="project" value="UniProtKB-SubCell"/>
</dbReference>
<evidence type="ECO:0000313" key="10">
    <source>
        <dbReference type="Proteomes" id="UP000254841"/>
    </source>
</evidence>
<dbReference type="Pfam" id="PF03553">
    <property type="entry name" value="Na_H_antiporter"/>
    <property type="match status" value="1"/>
</dbReference>
<feature type="transmembrane region" description="Helical" evidence="6">
    <location>
        <begin position="364"/>
        <end position="389"/>
    </location>
</feature>
<keyword evidence="2" id="KW-1003">Cell membrane</keyword>
<feature type="transmembrane region" description="Helical" evidence="6">
    <location>
        <begin position="424"/>
        <end position="442"/>
    </location>
</feature>
<comment type="subcellular location">
    <subcellularLocation>
        <location evidence="1">Cell membrane</location>
        <topology evidence="1">Multi-pass membrane protein</topology>
    </subcellularLocation>
</comment>
<dbReference type="Pfam" id="PF13726">
    <property type="entry name" value="Na_H_antiport_2"/>
    <property type="match status" value="1"/>
</dbReference>
<name>A0A377J4V0_9HELI</name>
<keyword evidence="4 6" id="KW-1133">Transmembrane helix</keyword>
<reference evidence="9 10" key="1">
    <citation type="submission" date="2018-06" db="EMBL/GenBank/DDBJ databases">
        <authorList>
            <consortium name="Pathogen Informatics"/>
            <person name="Doyle S."/>
        </authorList>
    </citation>
    <scope>NUCLEOTIDE SEQUENCE [LARGE SCALE GENOMIC DNA]</scope>
    <source>
        <strain evidence="9 10">NCTC12410</strain>
    </source>
</reference>
<dbReference type="Proteomes" id="UP000254841">
    <property type="component" value="Unassembled WGS sequence"/>
</dbReference>